<protein>
    <submittedName>
        <fullName evidence="2">DUF6498-containing protein</fullName>
    </submittedName>
</protein>
<feature type="transmembrane region" description="Helical" evidence="1">
    <location>
        <begin position="56"/>
        <end position="74"/>
    </location>
</feature>
<dbReference type="Proteomes" id="UP001597046">
    <property type="component" value="Unassembled WGS sequence"/>
</dbReference>
<evidence type="ECO:0000313" key="3">
    <source>
        <dbReference type="Proteomes" id="UP001597046"/>
    </source>
</evidence>
<keyword evidence="1" id="KW-1133">Transmembrane helix</keyword>
<keyword evidence="3" id="KW-1185">Reference proteome</keyword>
<feature type="transmembrane region" description="Helical" evidence="1">
    <location>
        <begin position="215"/>
        <end position="235"/>
    </location>
</feature>
<evidence type="ECO:0000313" key="2">
    <source>
        <dbReference type="EMBL" id="MFD1055595.1"/>
    </source>
</evidence>
<keyword evidence="1" id="KW-0472">Membrane</keyword>
<dbReference type="EMBL" id="JBHTKH010000010">
    <property type="protein sequence ID" value="MFD1055595.1"/>
    <property type="molecule type" value="Genomic_DNA"/>
</dbReference>
<name>A0ABW3N1L2_9MICO</name>
<feature type="transmembrane region" description="Helical" evidence="1">
    <location>
        <begin position="24"/>
        <end position="44"/>
    </location>
</feature>
<feature type="transmembrane region" description="Helical" evidence="1">
    <location>
        <begin position="114"/>
        <end position="137"/>
    </location>
</feature>
<feature type="transmembrane region" description="Helical" evidence="1">
    <location>
        <begin position="149"/>
        <end position="169"/>
    </location>
</feature>
<sequence length="256" mass="27159">MTALLRILGVELMARLGRRLPAPAARLVSGLMLVGANLLPVWAVVEGRLGMGDVLLVYWFENVVIWFATTMRILTARRPARRPFLRGPGGRRGDFGGLESTLAAKTWVTGDPALALFFALHFGLFTLVHGVFAAVLAGLSGVRGGLLDWVAAGGAILLSHLLSLGLHWLGGGERGAVSPGWAMAAPYPRMIALHVAVITGFFLLGGPHGRTADDLGVVALLMGLKTALDLLFHLGEHLVHARRTRAGSRPEHGALA</sequence>
<dbReference type="Pfam" id="PF20108">
    <property type="entry name" value="DUF6498"/>
    <property type="match status" value="1"/>
</dbReference>
<proteinExistence type="predicted"/>
<dbReference type="InterPro" id="IPR045466">
    <property type="entry name" value="DUF6498"/>
</dbReference>
<organism evidence="2 3">
    <name type="scientific">Terrabacter terrigena</name>
    <dbReference type="NCBI Taxonomy" id="574718"/>
    <lineage>
        <taxon>Bacteria</taxon>
        <taxon>Bacillati</taxon>
        <taxon>Actinomycetota</taxon>
        <taxon>Actinomycetes</taxon>
        <taxon>Micrococcales</taxon>
        <taxon>Intrasporangiaceae</taxon>
        <taxon>Terrabacter</taxon>
    </lineage>
</organism>
<reference evidence="3" key="1">
    <citation type="journal article" date="2019" name="Int. J. Syst. Evol. Microbiol.">
        <title>The Global Catalogue of Microorganisms (GCM) 10K type strain sequencing project: providing services to taxonomists for standard genome sequencing and annotation.</title>
        <authorList>
            <consortium name="The Broad Institute Genomics Platform"/>
            <consortium name="The Broad Institute Genome Sequencing Center for Infectious Disease"/>
            <person name="Wu L."/>
            <person name="Ma J."/>
        </authorList>
    </citation>
    <scope>NUCLEOTIDE SEQUENCE [LARGE SCALE GENOMIC DNA]</scope>
    <source>
        <strain evidence="3">CCUG 57508</strain>
    </source>
</reference>
<keyword evidence="1" id="KW-0812">Transmembrane</keyword>
<feature type="transmembrane region" description="Helical" evidence="1">
    <location>
        <begin position="190"/>
        <end position="209"/>
    </location>
</feature>
<gene>
    <name evidence="2" type="ORF">ACFQ2V_14875</name>
</gene>
<comment type="caution">
    <text evidence="2">The sequence shown here is derived from an EMBL/GenBank/DDBJ whole genome shotgun (WGS) entry which is preliminary data.</text>
</comment>
<dbReference type="RefSeq" id="WP_386053629.1">
    <property type="nucleotide sequence ID" value="NZ_JBHTKH010000010.1"/>
</dbReference>
<evidence type="ECO:0000256" key="1">
    <source>
        <dbReference type="SAM" id="Phobius"/>
    </source>
</evidence>
<accession>A0ABW3N1L2</accession>